<comment type="subcellular location">
    <subcellularLocation>
        <location evidence="4">Cytoplasm</location>
    </subcellularLocation>
</comment>
<feature type="active site" description="O-(3'-phospho-DNA)-tyrosine intermediate" evidence="4">
    <location>
        <position position="335"/>
    </location>
</feature>
<feature type="active site" evidence="4">
    <location>
        <position position="300"/>
    </location>
</feature>
<dbReference type="GO" id="GO:0003677">
    <property type="term" value="F:DNA binding"/>
    <property type="evidence" value="ECO:0007669"/>
    <property type="project" value="UniProtKB-UniRule"/>
</dbReference>
<keyword evidence="2 4" id="KW-0238">DNA-binding</keyword>
<keyword evidence="4" id="KW-0963">Cytoplasm</keyword>
<evidence type="ECO:0000256" key="4">
    <source>
        <dbReference type="HAMAP-Rule" id="MF_02054"/>
    </source>
</evidence>
<evidence type="ECO:0000313" key="8">
    <source>
        <dbReference type="Proteomes" id="UP000196005"/>
    </source>
</evidence>
<organism evidence="7 8">
    <name type="scientific">Sulfurospirillum diekertiae</name>
    <dbReference type="NCBI Taxonomy" id="1854492"/>
    <lineage>
        <taxon>Bacteria</taxon>
        <taxon>Pseudomonadati</taxon>
        <taxon>Campylobacterota</taxon>
        <taxon>Epsilonproteobacteria</taxon>
        <taxon>Campylobacterales</taxon>
        <taxon>Sulfurospirillaceae</taxon>
        <taxon>Sulfurospirillum</taxon>
    </lineage>
</organism>
<dbReference type="PANTHER" id="PTHR30349">
    <property type="entry name" value="PHAGE INTEGRASE-RELATED"/>
    <property type="match status" value="1"/>
</dbReference>
<evidence type="ECO:0000256" key="1">
    <source>
        <dbReference type="ARBA" id="ARBA00022908"/>
    </source>
</evidence>
<feature type="active site" evidence="4">
    <location>
        <position position="303"/>
    </location>
</feature>
<comment type="function">
    <text evidence="4">Site-specific tyrosine recombinase, which acts by catalyzing the cutting and rejoining of the recombining DNA molecules.</text>
</comment>
<dbReference type="InterPro" id="IPR013762">
    <property type="entry name" value="Integrase-like_cat_sf"/>
</dbReference>
<protein>
    <recommendedName>
        <fullName evidence="4">Tyrosine recombinase XerH</fullName>
    </recommendedName>
</protein>
<dbReference type="Proteomes" id="UP000196005">
    <property type="component" value="Chromosome"/>
</dbReference>
<feature type="active site" evidence="4">
    <location>
        <position position="233"/>
    </location>
</feature>
<keyword evidence="1 4" id="KW-0229">DNA integration</keyword>
<evidence type="ECO:0000259" key="6">
    <source>
        <dbReference type="PROSITE" id="PS51900"/>
    </source>
</evidence>
<name>A0A1Y0HNJ2_9BACT</name>
<dbReference type="InterPro" id="IPR033683">
    <property type="entry name" value="XerH"/>
</dbReference>
<dbReference type="HAMAP" id="MF_02054">
    <property type="entry name" value="Recomb_XerH"/>
    <property type="match status" value="1"/>
</dbReference>
<dbReference type="GO" id="GO:0051301">
    <property type="term" value="P:cell division"/>
    <property type="evidence" value="ECO:0007669"/>
    <property type="project" value="UniProtKB-KW"/>
</dbReference>
<dbReference type="Pfam" id="PF00589">
    <property type="entry name" value="Phage_integrase"/>
    <property type="match status" value="1"/>
</dbReference>
<feature type="active site" evidence="4">
    <location>
        <position position="326"/>
    </location>
</feature>
<dbReference type="GO" id="GO:0006310">
    <property type="term" value="P:DNA recombination"/>
    <property type="evidence" value="ECO:0007669"/>
    <property type="project" value="UniProtKB-UniRule"/>
</dbReference>
<feature type="active site" evidence="4">
    <location>
        <position position="207"/>
    </location>
</feature>
<dbReference type="Pfam" id="PF18644">
    <property type="entry name" value="Phage_int_SAM_6"/>
    <property type="match status" value="1"/>
</dbReference>
<evidence type="ECO:0000313" key="7">
    <source>
        <dbReference type="EMBL" id="ARU48895.1"/>
    </source>
</evidence>
<evidence type="ECO:0000256" key="2">
    <source>
        <dbReference type="ARBA" id="ARBA00023125"/>
    </source>
</evidence>
<dbReference type="PROSITE" id="PS51898">
    <property type="entry name" value="TYR_RECOMBINASE"/>
    <property type="match status" value="1"/>
</dbReference>
<dbReference type="GO" id="GO:0009037">
    <property type="term" value="F:tyrosine-based site-specific recombinase activity"/>
    <property type="evidence" value="ECO:0007669"/>
    <property type="project" value="UniProtKB-UniRule"/>
</dbReference>
<sequence length="354" mass="40929">MRYTVDAKERFELSLLFWLDRFIKSKLTSLSNRHVEENAKLSAIIGALNHGSATMDELKNLAKEARNIGLIGINLFINPLEKFYYYIVPMGLTSLKEIDEELLSEFLASQTGSLSDATKKNYRMAVVSLFKFIDKQNEDAKGNSHQFRIELKNWGGLGGKKGEKLPAHMYKEELSRFFKAIEETEFKPYVQAKNRLLIKMIIFTGMRVSEALDLKLKDMVKDEDYYIFQIRGKGNKPRTAMIKVEQIEHDLSEWMSYRSSENPLLFQSRTGKPLTQAYVSYIMDKILMTAGIRKEKNGAHMLRHTFATLLYQKNRDLILVQEALGHSDLNTSRIYTHFDKERLKIAANTMDDVQ</sequence>
<dbReference type="KEGG" id="suls:Sdiek1_1735"/>
<accession>A0A1Y0HNJ2</accession>
<dbReference type="InterPro" id="IPR002104">
    <property type="entry name" value="Integrase_catalytic"/>
</dbReference>
<dbReference type="InterPro" id="IPR011010">
    <property type="entry name" value="DNA_brk_join_enz"/>
</dbReference>
<dbReference type="InterPro" id="IPR041308">
    <property type="entry name" value="Xer_N"/>
</dbReference>
<dbReference type="Gene3D" id="1.10.443.10">
    <property type="entry name" value="Intergrase catalytic core"/>
    <property type="match status" value="1"/>
</dbReference>
<dbReference type="InterPro" id="IPR044068">
    <property type="entry name" value="CB"/>
</dbReference>
<feature type="domain" description="Core-binding (CB)" evidence="6">
    <location>
        <begin position="53"/>
        <end position="134"/>
    </location>
</feature>
<keyword evidence="4" id="KW-0132">Cell division</keyword>
<feature type="domain" description="Tyr recombinase" evidence="5">
    <location>
        <begin position="164"/>
        <end position="348"/>
    </location>
</feature>
<dbReference type="PROSITE" id="PS51900">
    <property type="entry name" value="CB"/>
    <property type="match status" value="1"/>
</dbReference>
<keyword evidence="3 4" id="KW-0233">DNA recombination</keyword>
<evidence type="ECO:0000256" key="3">
    <source>
        <dbReference type="ARBA" id="ARBA00023172"/>
    </source>
</evidence>
<dbReference type="SUPFAM" id="SSF56349">
    <property type="entry name" value="DNA breaking-rejoining enzymes"/>
    <property type="match status" value="1"/>
</dbReference>
<dbReference type="GO" id="GO:0005737">
    <property type="term" value="C:cytoplasm"/>
    <property type="evidence" value="ECO:0007669"/>
    <property type="project" value="UniProtKB-SubCell"/>
</dbReference>
<evidence type="ECO:0000259" key="5">
    <source>
        <dbReference type="PROSITE" id="PS51898"/>
    </source>
</evidence>
<dbReference type="RefSeq" id="WP_087439865.1">
    <property type="nucleotide sequence ID" value="NZ_CP021416.1"/>
</dbReference>
<dbReference type="OrthoDB" id="9801717at2"/>
<keyword evidence="4" id="KW-0131">Cell cycle</keyword>
<dbReference type="AlphaFoldDB" id="A0A1Y0HNJ2"/>
<reference evidence="8" key="1">
    <citation type="submission" date="2017-05" db="EMBL/GenBank/DDBJ databases">
        <title>Dechlorination kinetics govern the competition between two new strains of the genus Sulfurospirillum.</title>
        <authorList>
            <person name="Buttet G.F."/>
            <person name="Murray A.M."/>
            <person name="Goris T."/>
            <person name="Burion M."/>
            <person name="Lin B."/>
            <person name="Rolle M."/>
            <person name="Maillard J."/>
        </authorList>
    </citation>
    <scope>NUCLEOTIDE SEQUENCE [LARGE SCALE GENOMIC DNA]</scope>
    <source>
        <strain evidence="8">SL2-1</strain>
    </source>
</reference>
<proteinExistence type="inferred from homology"/>
<dbReference type="PANTHER" id="PTHR30349:SF64">
    <property type="entry name" value="PROPHAGE INTEGRASE INTD-RELATED"/>
    <property type="match status" value="1"/>
</dbReference>
<gene>
    <name evidence="4" type="primary">xerH</name>
    <name evidence="7" type="ORF">Sdiek1_1735</name>
</gene>
<comment type="similarity">
    <text evidence="4">Belongs to the 'phage' integrase family. XerH subfamily.</text>
</comment>
<dbReference type="EMBL" id="CP021416">
    <property type="protein sequence ID" value="ARU48895.1"/>
    <property type="molecule type" value="Genomic_DNA"/>
</dbReference>
<keyword evidence="8" id="KW-1185">Reference proteome</keyword>
<dbReference type="InterPro" id="IPR050090">
    <property type="entry name" value="Tyrosine_recombinase_XerCD"/>
</dbReference>